<evidence type="ECO:0000256" key="8">
    <source>
        <dbReference type="ARBA" id="ARBA00023166"/>
    </source>
</evidence>
<organism evidence="19 20">
    <name type="scientific">Leptospira sarikeiensis</name>
    <dbReference type="NCBI Taxonomy" id="2484943"/>
    <lineage>
        <taxon>Bacteria</taxon>
        <taxon>Pseudomonadati</taxon>
        <taxon>Spirochaetota</taxon>
        <taxon>Spirochaetia</taxon>
        <taxon>Leptospirales</taxon>
        <taxon>Leptospiraceae</taxon>
        <taxon>Leptospira</taxon>
    </lineage>
</organism>
<comment type="caution">
    <text evidence="19">The sequence shown here is derived from an EMBL/GenBank/DDBJ whole genome shotgun (WGS) entry which is preliminary data.</text>
</comment>
<evidence type="ECO:0000256" key="7">
    <source>
        <dbReference type="ARBA" id="ARBA00023098"/>
    </source>
</evidence>
<dbReference type="InterPro" id="IPR007867">
    <property type="entry name" value="GMC_OxRtase_C"/>
</dbReference>
<feature type="domain" description="Glucose-methanol-choline oxidoreductase C-terminal" evidence="18">
    <location>
        <begin position="479"/>
        <end position="532"/>
    </location>
</feature>
<dbReference type="InterPro" id="IPR000172">
    <property type="entry name" value="GMC_OxRdtase_N"/>
</dbReference>
<name>A0A4R9KCK0_9LEPT</name>
<dbReference type="InterPro" id="IPR052542">
    <property type="entry name" value="Cholesterol_Oxidase"/>
</dbReference>
<dbReference type="GO" id="GO:0016995">
    <property type="term" value="F:cholesterol oxidase activity"/>
    <property type="evidence" value="ECO:0007669"/>
    <property type="project" value="UniProtKB-EC"/>
</dbReference>
<evidence type="ECO:0000259" key="17">
    <source>
        <dbReference type="Pfam" id="PF00732"/>
    </source>
</evidence>
<keyword evidence="4" id="KW-0285">Flavoprotein</keyword>
<feature type="compositionally biased region" description="Basic residues" evidence="16">
    <location>
        <begin position="576"/>
        <end position="597"/>
    </location>
</feature>
<dbReference type="Pfam" id="PF00732">
    <property type="entry name" value="GMC_oxred_N"/>
    <property type="match status" value="1"/>
</dbReference>
<evidence type="ECO:0000256" key="15">
    <source>
        <dbReference type="ARBA" id="ARBA00049778"/>
    </source>
</evidence>
<feature type="domain" description="Glucose-methanol-choline oxidoreductase N-terminal" evidence="17">
    <location>
        <begin position="192"/>
        <end position="294"/>
    </location>
</feature>
<keyword evidence="20" id="KW-1185">Reference proteome</keyword>
<comment type="cofactor">
    <cofactor evidence="1">
        <name>FAD</name>
        <dbReference type="ChEBI" id="CHEBI:57692"/>
    </cofactor>
</comment>
<dbReference type="GO" id="GO:0050660">
    <property type="term" value="F:flavin adenine dinucleotide binding"/>
    <property type="evidence" value="ECO:0007669"/>
    <property type="project" value="InterPro"/>
</dbReference>
<evidence type="ECO:0000256" key="16">
    <source>
        <dbReference type="SAM" id="MobiDB-lite"/>
    </source>
</evidence>
<evidence type="ECO:0000256" key="1">
    <source>
        <dbReference type="ARBA" id="ARBA00001974"/>
    </source>
</evidence>
<dbReference type="InterPro" id="IPR036188">
    <property type="entry name" value="FAD/NAD-bd_sf"/>
</dbReference>
<keyword evidence="10" id="KW-0413">Isomerase</keyword>
<keyword evidence="6" id="KW-0560">Oxidoreductase</keyword>
<comment type="similarity">
    <text evidence="2">Belongs to the GMC oxidoreductase family.</text>
</comment>
<evidence type="ECO:0000256" key="3">
    <source>
        <dbReference type="ARBA" id="ARBA00022548"/>
    </source>
</evidence>
<reference evidence="19" key="1">
    <citation type="journal article" date="2019" name="PLoS Negl. Trop. Dis.">
        <title>Revisiting the worldwide diversity of Leptospira species in the environment.</title>
        <authorList>
            <person name="Vincent A.T."/>
            <person name="Schiettekatte O."/>
            <person name="Bourhy P."/>
            <person name="Veyrier F.J."/>
            <person name="Picardeau M."/>
        </authorList>
    </citation>
    <scope>NUCLEOTIDE SEQUENCE [LARGE SCALE GENOMIC DNA]</scope>
    <source>
        <strain evidence="19">201702455</strain>
    </source>
</reference>
<feature type="region of interest" description="Disordered" evidence="16">
    <location>
        <begin position="571"/>
        <end position="597"/>
    </location>
</feature>
<evidence type="ECO:0000256" key="11">
    <source>
        <dbReference type="ARBA" id="ARBA00038856"/>
    </source>
</evidence>
<proteinExistence type="inferred from homology"/>
<evidence type="ECO:0000256" key="9">
    <source>
        <dbReference type="ARBA" id="ARBA00023221"/>
    </source>
</evidence>
<sequence length="597" mass="65504">MKTEERTNVHFDYDHIIVGSGFGGSVSAMRLSQKGYSVLVIESGKRWTAKDFPKTNWSVHKYLWMPRLGFYGIQRLNLLKDFFLVSGAGVGGGSLVYANTLYVPADKTLNHPTYKKIGGKDGMLPFYKVASRMLGVVQNPHIDESDSILKGIAEDMGRGNTFSPTPVGVFFGEKAGQTVRDPYFLGEGPERTSCNYCGGCMVGCRFNSKNTLDKNYLFFAEKLGTQILPETKVTDIIPLNEKGKPDPDASGEFGYELSTRSTTGWFGSPKKKFRARSVVLSAAVMGTVGLLLRSRENGSMKRLSPCLGDNVRTNSETVLGVTKFGKDVDFSKGIAITSSIHPDEHTHIEPVRYSRGSDFFGALASVLTDGGGKFPRPLKYFFTMFTQPIYFLKASWPFGFAKNSLILLVMQTLDNKVKLVRKRRLAWPFEKSMTSALTAGEKTPSYIPIANQTARKIAKKIGGIPRSSLNDVLLNAPITGHIMGGCVMGSSSQEGVIDFENKVYGYKNLRVCDSSMIPVNLGVNPSLSITAMTERAMSMIPPKDNGSVSSFNFEKSFGITSIVFPKISSKINGQSKRPRSAKISKGKSTKKAKVAHR</sequence>
<evidence type="ECO:0000256" key="13">
    <source>
        <dbReference type="ARBA" id="ARBA00049723"/>
    </source>
</evidence>
<evidence type="ECO:0000256" key="12">
    <source>
        <dbReference type="ARBA" id="ARBA00049645"/>
    </source>
</evidence>
<dbReference type="Pfam" id="PF05199">
    <property type="entry name" value="GMC_oxred_C"/>
    <property type="match status" value="1"/>
</dbReference>
<dbReference type="EC" id="5.3.3.1" evidence="11"/>
<dbReference type="SUPFAM" id="SSF51905">
    <property type="entry name" value="FAD/NAD(P)-binding domain"/>
    <property type="match status" value="1"/>
</dbReference>
<keyword evidence="9" id="KW-0753">Steroid metabolism</keyword>
<evidence type="ECO:0000256" key="2">
    <source>
        <dbReference type="ARBA" id="ARBA00010790"/>
    </source>
</evidence>
<dbReference type="PANTHER" id="PTHR47470">
    <property type="entry name" value="CHOLESTEROL OXIDASE"/>
    <property type="match status" value="1"/>
</dbReference>
<keyword evidence="8" id="KW-1207">Sterol metabolism</keyword>
<evidence type="ECO:0000256" key="4">
    <source>
        <dbReference type="ARBA" id="ARBA00022630"/>
    </source>
</evidence>
<dbReference type="EC" id="1.1.3.6" evidence="13"/>
<evidence type="ECO:0000259" key="18">
    <source>
        <dbReference type="Pfam" id="PF05199"/>
    </source>
</evidence>
<evidence type="ECO:0000313" key="19">
    <source>
        <dbReference type="EMBL" id="TGL62842.1"/>
    </source>
</evidence>
<dbReference type="AlphaFoldDB" id="A0A4R9KCK0"/>
<comment type="pathway">
    <text evidence="12">Steroid metabolism; cholesterol degradation.</text>
</comment>
<evidence type="ECO:0000256" key="6">
    <source>
        <dbReference type="ARBA" id="ARBA00023002"/>
    </source>
</evidence>
<gene>
    <name evidence="19" type="ORF">EHQ64_07995</name>
</gene>
<keyword evidence="5" id="KW-0274">FAD</keyword>
<keyword evidence="7" id="KW-0443">Lipid metabolism</keyword>
<evidence type="ECO:0000256" key="5">
    <source>
        <dbReference type="ARBA" id="ARBA00022827"/>
    </source>
</evidence>
<dbReference type="Pfam" id="PF13450">
    <property type="entry name" value="NAD_binding_8"/>
    <property type="match status" value="1"/>
</dbReference>
<dbReference type="GO" id="GO:0004769">
    <property type="term" value="F:steroid Delta-isomerase activity"/>
    <property type="evidence" value="ECO:0007669"/>
    <property type="project" value="UniProtKB-EC"/>
</dbReference>
<protein>
    <recommendedName>
        <fullName evidence="14">Cholesterol oxidase</fullName>
        <ecNumber evidence="13">1.1.3.6</ecNumber>
        <ecNumber evidence="11">5.3.3.1</ecNumber>
    </recommendedName>
    <alternativeName>
        <fullName evidence="15">Cholesterol isomerase</fullName>
    </alternativeName>
</protein>
<dbReference type="Proteomes" id="UP000297762">
    <property type="component" value="Unassembled WGS sequence"/>
</dbReference>
<evidence type="ECO:0000256" key="10">
    <source>
        <dbReference type="ARBA" id="ARBA00023235"/>
    </source>
</evidence>
<dbReference type="EMBL" id="RQGF01000015">
    <property type="protein sequence ID" value="TGL62842.1"/>
    <property type="molecule type" value="Genomic_DNA"/>
</dbReference>
<evidence type="ECO:0000256" key="14">
    <source>
        <dbReference type="ARBA" id="ARBA00049744"/>
    </source>
</evidence>
<dbReference type="PANTHER" id="PTHR47470:SF1">
    <property type="entry name" value="FAD-DEPENDENT OXIDOREDUCTASE 2 FAD BINDING DOMAIN-CONTAINING PROTEIN"/>
    <property type="match status" value="1"/>
</dbReference>
<dbReference type="RefSeq" id="WP_135648966.1">
    <property type="nucleotide sequence ID" value="NZ_RQGF01000015.1"/>
</dbReference>
<keyword evidence="3" id="KW-0153">Cholesterol metabolism</keyword>
<dbReference type="Gene3D" id="3.50.50.60">
    <property type="entry name" value="FAD/NAD(P)-binding domain"/>
    <property type="match status" value="3"/>
</dbReference>
<dbReference type="GO" id="GO:0008203">
    <property type="term" value="P:cholesterol metabolic process"/>
    <property type="evidence" value="ECO:0007669"/>
    <property type="project" value="UniProtKB-KW"/>
</dbReference>
<evidence type="ECO:0000313" key="20">
    <source>
        <dbReference type="Proteomes" id="UP000297762"/>
    </source>
</evidence>
<accession>A0A4R9KCK0</accession>
<dbReference type="OrthoDB" id="337582at2"/>